<dbReference type="Gene3D" id="2.30.110.10">
    <property type="entry name" value="Electron Transport, Fmn-binding Protein, Chain A"/>
    <property type="match status" value="1"/>
</dbReference>
<keyword evidence="2" id="KW-1185">Reference proteome</keyword>
<dbReference type="EMBL" id="AP017928">
    <property type="protein sequence ID" value="BBA35746.1"/>
    <property type="molecule type" value="Genomic_DNA"/>
</dbReference>
<dbReference type="AlphaFoldDB" id="A0A250KW45"/>
<dbReference type="InterPro" id="IPR007396">
    <property type="entry name" value="TR_PAI2-type"/>
</dbReference>
<reference evidence="1 2" key="1">
    <citation type="submission" date="2016-12" db="EMBL/GenBank/DDBJ databases">
        <title>Genome sequencing of Methylocaldum marinum.</title>
        <authorList>
            <person name="Takeuchi M."/>
            <person name="Kamagata Y."/>
            <person name="Hiraoka S."/>
            <person name="Oshima K."/>
            <person name="Hattori M."/>
            <person name="Iwasaki W."/>
        </authorList>
    </citation>
    <scope>NUCLEOTIDE SEQUENCE [LARGE SCALE GENOMIC DNA]</scope>
    <source>
        <strain evidence="1 2">S8</strain>
    </source>
</reference>
<dbReference type="RefSeq" id="WP_119631043.1">
    <property type="nucleotide sequence ID" value="NZ_AP017928.1"/>
</dbReference>
<dbReference type="OrthoDB" id="9794948at2"/>
<dbReference type="PANTHER" id="PTHR35802:SF1">
    <property type="entry name" value="PROTEASE SYNTHASE AND SPORULATION PROTEIN PAI 2"/>
    <property type="match status" value="1"/>
</dbReference>
<evidence type="ECO:0000313" key="2">
    <source>
        <dbReference type="Proteomes" id="UP000266313"/>
    </source>
</evidence>
<dbReference type="Pfam" id="PF04299">
    <property type="entry name" value="FMN_bind_2"/>
    <property type="match status" value="1"/>
</dbReference>
<evidence type="ECO:0000313" key="1">
    <source>
        <dbReference type="EMBL" id="BBA35746.1"/>
    </source>
</evidence>
<dbReference type="PIRSF" id="PIRSF010372">
    <property type="entry name" value="PaiB"/>
    <property type="match status" value="1"/>
</dbReference>
<dbReference type="InterPro" id="IPR012349">
    <property type="entry name" value="Split_barrel_FMN-bd"/>
</dbReference>
<dbReference type="PANTHER" id="PTHR35802">
    <property type="entry name" value="PROTEASE SYNTHASE AND SPORULATION PROTEIN PAI 2"/>
    <property type="match status" value="1"/>
</dbReference>
<protein>
    <submittedName>
        <fullName evidence="1">FMN-binding negative transcriptional regulator</fullName>
    </submittedName>
</protein>
<name>A0A250KW45_9GAMM</name>
<gene>
    <name evidence="1" type="ORF">sS8_3809</name>
</gene>
<accession>A0A250KW45</accession>
<dbReference type="KEGG" id="mmai:sS8_3809"/>
<organism evidence="1 2">
    <name type="scientific">Methylocaldum marinum</name>
    <dbReference type="NCBI Taxonomy" id="1432792"/>
    <lineage>
        <taxon>Bacteria</taxon>
        <taxon>Pseudomonadati</taxon>
        <taxon>Pseudomonadota</taxon>
        <taxon>Gammaproteobacteria</taxon>
        <taxon>Methylococcales</taxon>
        <taxon>Methylococcaceae</taxon>
        <taxon>Methylocaldum</taxon>
    </lineage>
</organism>
<dbReference type="SUPFAM" id="SSF50475">
    <property type="entry name" value="FMN-binding split barrel"/>
    <property type="match status" value="1"/>
</dbReference>
<dbReference type="Proteomes" id="UP000266313">
    <property type="component" value="Chromosome"/>
</dbReference>
<sequence>MYVPPHFEETRLEVLHRLIRAHPLATLATLSSGGIDANHIPPHLSEEPGRFGALRGHVARSNPMWRNLVADVEALAIFQGPDSYVTPSWYATKREHGKVVPTWNYAVVHAYGSLRVVDDPVWLRNQLEALTERQESSFSAPWSVSDAPGDFTARLMEAIVGIEIIITRLVGKWKLCQNQPAHNCAGVVLGLKQQGTHGALEMAGLIEEYSDGDSQSTNPQKGEQG</sequence>
<proteinExistence type="predicted"/>